<keyword evidence="3" id="KW-1185">Reference proteome</keyword>
<sequence length="133" mass="15437">MVRTKREEIKKKGTGAGKKLLFLLFPIFPSAGARKRAFPFCSGIRKEDIKRGSTSLSEQRRVILRVAEEYFEVHEQTHSSSNFYSANPLLWIEGPQMNLLPLGIPLRVGQRHRDAEEDKRRKGKEKRSEREEK</sequence>
<dbReference type="AlphaFoldDB" id="A0A4Y2C0S3"/>
<gene>
    <name evidence="2" type="ORF">AVEN_248674_1</name>
</gene>
<name>A0A4Y2C0S3_ARAVE</name>
<organism evidence="2 3">
    <name type="scientific">Araneus ventricosus</name>
    <name type="common">Orbweaver spider</name>
    <name type="synonym">Epeira ventricosa</name>
    <dbReference type="NCBI Taxonomy" id="182803"/>
    <lineage>
        <taxon>Eukaryota</taxon>
        <taxon>Metazoa</taxon>
        <taxon>Ecdysozoa</taxon>
        <taxon>Arthropoda</taxon>
        <taxon>Chelicerata</taxon>
        <taxon>Arachnida</taxon>
        <taxon>Araneae</taxon>
        <taxon>Araneomorphae</taxon>
        <taxon>Entelegynae</taxon>
        <taxon>Araneoidea</taxon>
        <taxon>Araneidae</taxon>
        <taxon>Araneus</taxon>
    </lineage>
</organism>
<evidence type="ECO:0000313" key="2">
    <source>
        <dbReference type="EMBL" id="GBL97733.1"/>
    </source>
</evidence>
<dbReference type="EMBL" id="BGPR01000132">
    <property type="protein sequence ID" value="GBL97733.1"/>
    <property type="molecule type" value="Genomic_DNA"/>
</dbReference>
<feature type="region of interest" description="Disordered" evidence="1">
    <location>
        <begin position="110"/>
        <end position="133"/>
    </location>
</feature>
<dbReference type="Proteomes" id="UP000499080">
    <property type="component" value="Unassembled WGS sequence"/>
</dbReference>
<comment type="caution">
    <text evidence="2">The sequence shown here is derived from an EMBL/GenBank/DDBJ whole genome shotgun (WGS) entry which is preliminary data.</text>
</comment>
<evidence type="ECO:0000256" key="1">
    <source>
        <dbReference type="SAM" id="MobiDB-lite"/>
    </source>
</evidence>
<feature type="compositionally biased region" description="Basic and acidic residues" evidence="1">
    <location>
        <begin position="111"/>
        <end position="133"/>
    </location>
</feature>
<reference evidence="2 3" key="1">
    <citation type="journal article" date="2019" name="Sci. Rep.">
        <title>Orb-weaving spider Araneus ventricosus genome elucidates the spidroin gene catalogue.</title>
        <authorList>
            <person name="Kono N."/>
            <person name="Nakamura H."/>
            <person name="Ohtoshi R."/>
            <person name="Moran D.A.P."/>
            <person name="Shinohara A."/>
            <person name="Yoshida Y."/>
            <person name="Fujiwara M."/>
            <person name="Mori M."/>
            <person name="Tomita M."/>
            <person name="Arakawa K."/>
        </authorList>
    </citation>
    <scope>NUCLEOTIDE SEQUENCE [LARGE SCALE GENOMIC DNA]</scope>
</reference>
<accession>A0A4Y2C0S3</accession>
<proteinExistence type="predicted"/>
<evidence type="ECO:0000313" key="3">
    <source>
        <dbReference type="Proteomes" id="UP000499080"/>
    </source>
</evidence>
<protein>
    <submittedName>
        <fullName evidence="2">Uncharacterized protein</fullName>
    </submittedName>
</protein>